<accession>A0AAJ5UYB8</accession>
<organism evidence="2 3">
    <name type="scientific">Lysinibacillus irui</name>
    <dbReference type="NCBI Taxonomy" id="2998077"/>
    <lineage>
        <taxon>Bacteria</taxon>
        <taxon>Bacillati</taxon>
        <taxon>Bacillota</taxon>
        <taxon>Bacilli</taxon>
        <taxon>Bacillales</taxon>
        <taxon>Bacillaceae</taxon>
        <taxon>Lysinibacillus</taxon>
    </lineage>
</organism>
<reference evidence="2" key="1">
    <citation type="submission" date="2022-11" db="EMBL/GenBank/DDBJ databases">
        <title>Lysinibacillus irui.</title>
        <authorList>
            <person name="Akintayo S.O."/>
        </authorList>
    </citation>
    <scope>NUCLEOTIDE SEQUENCE</scope>
    <source>
        <strain evidence="2">IRB4-01</strain>
        <plasmid evidence="2">unnamed</plasmid>
    </source>
</reference>
<dbReference type="EMBL" id="CP113528">
    <property type="protein sequence ID" value="WDV09297.1"/>
    <property type="molecule type" value="Genomic_DNA"/>
</dbReference>
<feature type="transmembrane region" description="Helical" evidence="1">
    <location>
        <begin position="72"/>
        <end position="91"/>
    </location>
</feature>
<evidence type="ECO:0000256" key="1">
    <source>
        <dbReference type="SAM" id="Phobius"/>
    </source>
</evidence>
<evidence type="ECO:0000313" key="2">
    <source>
        <dbReference type="EMBL" id="WDV09297.1"/>
    </source>
</evidence>
<protein>
    <submittedName>
        <fullName evidence="2">Uncharacterized protein</fullName>
    </submittedName>
</protein>
<name>A0AAJ5UYB8_9BACI</name>
<dbReference type="AlphaFoldDB" id="A0AAJ5UYB8"/>
<keyword evidence="1" id="KW-1133">Transmembrane helix</keyword>
<dbReference type="RefSeq" id="WP_221682632.1">
    <property type="nucleotide sequence ID" value="NZ_CP113528.1"/>
</dbReference>
<keyword evidence="1" id="KW-0812">Transmembrane</keyword>
<evidence type="ECO:0000313" key="3">
    <source>
        <dbReference type="Proteomes" id="UP001219585"/>
    </source>
</evidence>
<sequence length="93" mass="11088">MSGILVSIFKMDQKCRKYVEVFAIPKENKDKVSKLLENVNIDTPEDEVRMLFKGLCDVRTKSDFKKIRRKRILFNTFFYVVILTLSILCLYRF</sequence>
<proteinExistence type="predicted"/>
<dbReference type="KEGG" id="liu:OU989_22500"/>
<dbReference type="Proteomes" id="UP001219585">
    <property type="component" value="Plasmid unnamed"/>
</dbReference>
<gene>
    <name evidence="2" type="ORF">OU989_22500</name>
</gene>
<keyword evidence="2" id="KW-0614">Plasmid</keyword>
<geneLocation type="plasmid" evidence="2 3">
    <name>unnamed</name>
</geneLocation>
<keyword evidence="1" id="KW-0472">Membrane</keyword>